<gene>
    <name evidence="2" type="ORF">HNQ55_003667</name>
</gene>
<protein>
    <submittedName>
        <fullName evidence="2">Uncharacterized protein YaaW (UPF0174 family)</fullName>
    </submittedName>
</protein>
<dbReference type="AlphaFoldDB" id="A0A7X0NKH6"/>
<organism evidence="2 3">
    <name type="scientific">Thalassotalea piscium</name>
    <dbReference type="NCBI Taxonomy" id="1230533"/>
    <lineage>
        <taxon>Bacteria</taxon>
        <taxon>Pseudomonadati</taxon>
        <taxon>Pseudomonadota</taxon>
        <taxon>Gammaproteobacteria</taxon>
        <taxon>Alteromonadales</taxon>
        <taxon>Colwelliaceae</taxon>
        <taxon>Thalassotalea</taxon>
    </lineage>
</organism>
<evidence type="ECO:0000256" key="1">
    <source>
        <dbReference type="SAM" id="Phobius"/>
    </source>
</evidence>
<evidence type="ECO:0000313" key="2">
    <source>
        <dbReference type="EMBL" id="MBB6545124.1"/>
    </source>
</evidence>
<keyword evidence="1" id="KW-1133">Transmembrane helix</keyword>
<keyword evidence="1" id="KW-0472">Membrane</keyword>
<proteinExistence type="predicted"/>
<keyword evidence="1" id="KW-0812">Transmembrane</keyword>
<evidence type="ECO:0000313" key="3">
    <source>
        <dbReference type="Proteomes" id="UP000537141"/>
    </source>
</evidence>
<feature type="transmembrane region" description="Helical" evidence="1">
    <location>
        <begin position="174"/>
        <end position="193"/>
    </location>
</feature>
<reference evidence="2 3" key="1">
    <citation type="submission" date="2020-08" db="EMBL/GenBank/DDBJ databases">
        <title>Genomic Encyclopedia of Type Strains, Phase IV (KMG-IV): sequencing the most valuable type-strain genomes for metagenomic binning, comparative biology and taxonomic classification.</title>
        <authorList>
            <person name="Goeker M."/>
        </authorList>
    </citation>
    <scope>NUCLEOTIDE SEQUENCE [LARGE SCALE GENOMIC DNA]</scope>
    <source>
        <strain evidence="2 3">DSM 26287</strain>
    </source>
</reference>
<sequence>MLSIEEINKQTITLIKSANEKELVSLSKIIDNSDDIKARSEQQIFEQLFGSGYVSSLTHVAKKLKVNYQEKHYHVNNKGMSIRKVVELEEAILKKVLKLSYENMSEDDRKEYDKKIKEIAVNHGISSTSIFGAAGLMTVANLGGFTTYMLMSSFLSVVSFGTLGFGAYTAASSILSTIIGPVGWAALGVYALYKWSQPNYEKLIPAVITVSLIRQRIEFEREQARLAEIKKRSQSKRSKLKMLVNTSSIESKDKGLIFVKFVFTLVTVFYLLYLLVMFS</sequence>
<keyword evidence="3" id="KW-1185">Reference proteome</keyword>
<name>A0A7X0NKH6_9GAMM</name>
<comment type="caution">
    <text evidence="2">The sequence shown here is derived from an EMBL/GenBank/DDBJ whole genome shotgun (WGS) entry which is preliminary data.</text>
</comment>
<dbReference type="RefSeq" id="WP_184426827.1">
    <property type="nucleotide sequence ID" value="NZ_BAABLB010000046.1"/>
</dbReference>
<dbReference type="Proteomes" id="UP000537141">
    <property type="component" value="Unassembled WGS sequence"/>
</dbReference>
<accession>A0A7X0NKH6</accession>
<dbReference type="EMBL" id="JACHHU010000049">
    <property type="protein sequence ID" value="MBB6545124.1"/>
    <property type="molecule type" value="Genomic_DNA"/>
</dbReference>
<feature type="transmembrane region" description="Helical" evidence="1">
    <location>
        <begin position="257"/>
        <end position="278"/>
    </location>
</feature>